<evidence type="ECO:0000313" key="2">
    <source>
        <dbReference type="Proteomes" id="UP000688137"/>
    </source>
</evidence>
<dbReference type="EMBL" id="CAJJDM010000108">
    <property type="protein sequence ID" value="CAD8097884.1"/>
    <property type="molecule type" value="Genomic_DNA"/>
</dbReference>
<dbReference type="Proteomes" id="UP000688137">
    <property type="component" value="Unassembled WGS sequence"/>
</dbReference>
<sequence>MENKSQFIFSDRIKLLQQLGPEPEREDIQKIATMFKIPEGKLQKWINQYDKYVLPQRKEIIDSDDDQINKLIQEQRQLCQELSALVEQINEIHKKKQLLYYQ</sequence>
<protein>
    <recommendedName>
        <fullName evidence="3">Transposase</fullName>
    </recommendedName>
</protein>
<accession>A0A8S1P4S8</accession>
<organism evidence="1 2">
    <name type="scientific">Paramecium primaurelia</name>
    <dbReference type="NCBI Taxonomy" id="5886"/>
    <lineage>
        <taxon>Eukaryota</taxon>
        <taxon>Sar</taxon>
        <taxon>Alveolata</taxon>
        <taxon>Ciliophora</taxon>
        <taxon>Intramacronucleata</taxon>
        <taxon>Oligohymenophorea</taxon>
        <taxon>Peniculida</taxon>
        <taxon>Parameciidae</taxon>
        <taxon>Paramecium</taxon>
    </lineage>
</organism>
<keyword evidence="2" id="KW-1185">Reference proteome</keyword>
<gene>
    <name evidence="1" type="ORF">PPRIM_AZ9-3.1.T1050084</name>
</gene>
<name>A0A8S1P4S8_PARPR</name>
<dbReference type="OMA" id="LNQYDKY"/>
<evidence type="ECO:0008006" key="3">
    <source>
        <dbReference type="Google" id="ProtNLM"/>
    </source>
</evidence>
<proteinExistence type="predicted"/>
<evidence type="ECO:0000313" key="1">
    <source>
        <dbReference type="EMBL" id="CAD8097884.1"/>
    </source>
</evidence>
<dbReference type="AlphaFoldDB" id="A0A8S1P4S8"/>
<comment type="caution">
    <text evidence="1">The sequence shown here is derived from an EMBL/GenBank/DDBJ whole genome shotgun (WGS) entry which is preliminary data.</text>
</comment>
<reference evidence="1" key="1">
    <citation type="submission" date="2021-01" db="EMBL/GenBank/DDBJ databases">
        <authorList>
            <consortium name="Genoscope - CEA"/>
            <person name="William W."/>
        </authorList>
    </citation>
    <scope>NUCLEOTIDE SEQUENCE</scope>
</reference>